<sequence length="172" mass="19369">MANERYTRTNQKIYFAGLALEACRKAEAARPANALGIIKAEREAAIFHLYGALLGLCHEIAGYYRLAGPDVRQAEQLLDPQVLAAAPSPELSELIELAKRPDSWLAQLLLSYQALYQPPQELKVAKVDPRLALIEAVSLEQDEPELGLEQIESWRQSLKNLAMRFRETLVEW</sequence>
<keyword evidence="2" id="KW-1185">Reference proteome</keyword>
<dbReference type="Proteomes" id="UP000243232">
    <property type="component" value="Chromosome I"/>
</dbReference>
<proteinExistence type="predicted"/>
<evidence type="ECO:0000313" key="1">
    <source>
        <dbReference type="EMBL" id="SDU18404.1"/>
    </source>
</evidence>
<dbReference type="STRING" id="364197.SAMN05216296_2263"/>
<dbReference type="EMBL" id="LT629785">
    <property type="protein sequence ID" value="SDU18404.1"/>
    <property type="molecule type" value="Genomic_DNA"/>
</dbReference>
<dbReference type="AlphaFoldDB" id="A0A1H2GFV4"/>
<evidence type="ECO:0000313" key="2">
    <source>
        <dbReference type="Proteomes" id="UP000243232"/>
    </source>
</evidence>
<evidence type="ECO:0008006" key="3">
    <source>
        <dbReference type="Google" id="ProtNLM"/>
    </source>
</evidence>
<dbReference type="InterPro" id="IPR046493">
    <property type="entry name" value="DUF6586"/>
</dbReference>
<organism evidence="1 2">
    <name type="scientific">Pseudomonas pohangensis</name>
    <dbReference type="NCBI Taxonomy" id="364197"/>
    <lineage>
        <taxon>Bacteria</taxon>
        <taxon>Pseudomonadati</taxon>
        <taxon>Pseudomonadota</taxon>
        <taxon>Gammaproteobacteria</taxon>
        <taxon>Pseudomonadales</taxon>
        <taxon>Pseudomonadaceae</taxon>
        <taxon>Pseudomonas</taxon>
    </lineage>
</organism>
<accession>A0A1H2GFV4</accession>
<protein>
    <recommendedName>
        <fullName evidence="3">PasA protein</fullName>
    </recommendedName>
</protein>
<reference evidence="2" key="1">
    <citation type="submission" date="2016-10" db="EMBL/GenBank/DDBJ databases">
        <authorList>
            <person name="Varghese N."/>
            <person name="Submissions S."/>
        </authorList>
    </citation>
    <scope>NUCLEOTIDE SEQUENCE [LARGE SCALE GENOMIC DNA]</scope>
    <source>
        <strain evidence="2">DSM 17875</strain>
    </source>
</reference>
<dbReference type="Pfam" id="PF20227">
    <property type="entry name" value="DUF6586"/>
    <property type="match status" value="1"/>
</dbReference>
<name>A0A1H2GFV4_9PSED</name>
<dbReference type="RefSeq" id="WP_090195162.1">
    <property type="nucleotide sequence ID" value="NZ_LT629785.1"/>
</dbReference>
<gene>
    <name evidence="1" type="ORF">SAMN05216296_2263</name>
</gene>
<dbReference type="OrthoDB" id="6121078at2"/>